<evidence type="ECO:0000259" key="4">
    <source>
        <dbReference type="Pfam" id="PF00437"/>
    </source>
</evidence>
<evidence type="ECO:0000256" key="3">
    <source>
        <dbReference type="ARBA" id="ARBA00022840"/>
    </source>
</evidence>
<name>A0ABD6SKP6_BACTU</name>
<evidence type="ECO:0000313" key="5">
    <source>
        <dbReference type="EMBL" id="PER55637.1"/>
    </source>
</evidence>
<proteinExistence type="inferred from homology"/>
<dbReference type="PANTHER" id="PTHR30258">
    <property type="entry name" value="TYPE II SECRETION SYSTEM PROTEIN GSPE-RELATED"/>
    <property type="match status" value="1"/>
</dbReference>
<dbReference type="Gene3D" id="3.40.50.300">
    <property type="entry name" value="P-loop containing nucleotide triphosphate hydrolases"/>
    <property type="match status" value="1"/>
</dbReference>
<dbReference type="Proteomes" id="UP000219897">
    <property type="component" value="Unassembled WGS sequence"/>
</dbReference>
<dbReference type="Gene3D" id="3.30.450.90">
    <property type="match status" value="1"/>
</dbReference>
<evidence type="ECO:0000256" key="2">
    <source>
        <dbReference type="ARBA" id="ARBA00022741"/>
    </source>
</evidence>
<dbReference type="RefSeq" id="WP_098316982.1">
    <property type="nucleotide sequence ID" value="NZ_NTYF01000023.1"/>
</dbReference>
<dbReference type="InterPro" id="IPR027417">
    <property type="entry name" value="P-loop_NTPase"/>
</dbReference>
<dbReference type="SUPFAM" id="SSF52540">
    <property type="entry name" value="P-loop containing nucleoside triphosphate hydrolases"/>
    <property type="match status" value="1"/>
</dbReference>
<feature type="domain" description="Bacterial type II secretion system protein E" evidence="4">
    <location>
        <begin position="46"/>
        <end position="399"/>
    </location>
</feature>
<dbReference type="PANTHER" id="PTHR30258:SF3">
    <property type="entry name" value="SLL1921 PROTEIN"/>
    <property type="match status" value="1"/>
</dbReference>
<protein>
    <recommendedName>
        <fullName evidence="4">Bacterial type II secretion system protein E domain-containing protein</fullName>
    </recommendedName>
</protein>
<dbReference type="AlphaFoldDB" id="A0ABD6SKP6"/>
<comment type="caution">
    <text evidence="5">The sequence shown here is derived from an EMBL/GenBank/DDBJ whole genome shotgun (WGS) entry which is preliminary data.</text>
</comment>
<keyword evidence="3" id="KW-0067">ATP-binding</keyword>
<organism evidence="5 6">
    <name type="scientific">Bacillus thuringiensis</name>
    <dbReference type="NCBI Taxonomy" id="1428"/>
    <lineage>
        <taxon>Bacteria</taxon>
        <taxon>Bacillati</taxon>
        <taxon>Bacillota</taxon>
        <taxon>Bacilli</taxon>
        <taxon>Bacillales</taxon>
        <taxon>Bacillaceae</taxon>
        <taxon>Bacillus</taxon>
        <taxon>Bacillus cereus group</taxon>
    </lineage>
</organism>
<dbReference type="InterPro" id="IPR001482">
    <property type="entry name" value="T2SS/T4SS_dom"/>
</dbReference>
<evidence type="ECO:0000313" key="6">
    <source>
        <dbReference type="Proteomes" id="UP000219897"/>
    </source>
</evidence>
<keyword evidence="2" id="KW-0547">Nucleotide-binding</keyword>
<dbReference type="EMBL" id="NTYF01000023">
    <property type="protein sequence ID" value="PER55637.1"/>
    <property type="molecule type" value="Genomic_DNA"/>
</dbReference>
<accession>A0ABD6SKP6</accession>
<sequence>MEVQVQEGHELFYDKEKTMDVSFGEEYRKRQKTDTFFTANAIRADKRLNQLADIILNEAIEMKAKDIHINQWSKEGIVEFRLGNDLVPIRRIHKHAVDGLIIVLRNRAEVSVENIHALEISGRITHTFGGKDYDMRVAFMPATNGQTAVIRILYSSMLNGNIEILGLPDMVKIELERVLKLKEGMVILAGGTGSGKTTTLYTGIVHIQKSTRGKKKIYAIEDPVEYRVDGVTQISTDEIRGVTFATALKSILRGDPNVILLGEINDKSTAFTAVRSATTGHLMLTTIHANNTLEVRNALSQLGANPLDLGTALKMVLYQTLQDRLCPHCKIPEPISVADKRWVDRQLRVNKEMLLVHRRNPDGCKECFHKGVKGQILLVEMLGANRAYNRGVEQTKGDIYKMQDYLLETEGAKYYPLEWDVFKHLETGNIDMATAYQLID</sequence>
<dbReference type="Pfam" id="PF00437">
    <property type="entry name" value="T2SSE"/>
    <property type="match status" value="1"/>
</dbReference>
<gene>
    <name evidence="5" type="ORF">CN495_07745</name>
</gene>
<reference evidence="5 6" key="1">
    <citation type="submission" date="2017-09" db="EMBL/GenBank/DDBJ databases">
        <title>Large-scale bioinformatics analysis of Bacillus genomes uncovers conserved roles of natural products in bacterial physiology.</title>
        <authorList>
            <consortium name="Agbiome Team Llc"/>
            <person name="Bleich R.M."/>
            <person name="Kirk G.J."/>
            <person name="Santa Maria K.C."/>
            <person name="Allen S.E."/>
            <person name="Farag S."/>
            <person name="Shank E.A."/>
            <person name="Bowers A."/>
        </authorList>
    </citation>
    <scope>NUCLEOTIDE SEQUENCE [LARGE SCALE GENOMIC DNA]</scope>
    <source>
        <strain evidence="5 6">AFS005140</strain>
    </source>
</reference>
<dbReference type="GO" id="GO:0005524">
    <property type="term" value="F:ATP binding"/>
    <property type="evidence" value="ECO:0007669"/>
    <property type="project" value="UniProtKB-KW"/>
</dbReference>
<comment type="similarity">
    <text evidence="1">Belongs to the GSP E family.</text>
</comment>
<evidence type="ECO:0000256" key="1">
    <source>
        <dbReference type="ARBA" id="ARBA00006611"/>
    </source>
</evidence>